<protein>
    <submittedName>
        <fullName evidence="2">Uncharacterized protein</fullName>
    </submittedName>
</protein>
<feature type="compositionally biased region" description="Basic and acidic residues" evidence="1">
    <location>
        <begin position="21"/>
        <end position="30"/>
    </location>
</feature>
<evidence type="ECO:0000313" key="2">
    <source>
        <dbReference type="EMBL" id="AGA66666.1"/>
    </source>
</evidence>
<evidence type="ECO:0000313" key="3">
    <source>
        <dbReference type="Proteomes" id="UP000010793"/>
    </source>
</evidence>
<accession>A0A3B6VLA7</accession>
<evidence type="ECO:0000256" key="1">
    <source>
        <dbReference type="SAM" id="MobiDB-lite"/>
    </source>
</evidence>
<proteinExistence type="predicted"/>
<feature type="region of interest" description="Disordered" evidence="1">
    <location>
        <begin position="1"/>
        <end position="30"/>
    </location>
</feature>
<reference evidence="2 3" key="1">
    <citation type="journal article" date="2013" name="Genome Announc.">
        <title>Complete Genome Sequence of the Porcine Strain Brachyspira pilosicoli P43/6/78(T.).</title>
        <authorList>
            <person name="Lin C."/>
            <person name="den Bakker H.C."/>
            <person name="Suzuki H."/>
            <person name="Lefebure T."/>
            <person name="Ponnala L."/>
            <person name="Sun Q."/>
            <person name="Stanhope M.J."/>
            <person name="Wiedmann M."/>
            <person name="Duhamel G.E."/>
        </authorList>
    </citation>
    <scope>NUCLEOTIDE SEQUENCE [LARGE SCALE GENOMIC DNA]</scope>
    <source>
        <strain evidence="2 3">P43/6/78</strain>
    </source>
</reference>
<keyword evidence="3" id="KW-1185">Reference proteome</keyword>
<dbReference type="Proteomes" id="UP000010793">
    <property type="component" value="Chromosome"/>
</dbReference>
<organism evidence="2 3">
    <name type="scientific">Brachyspira pilosicoli P43/6/78</name>
    <dbReference type="NCBI Taxonomy" id="1042417"/>
    <lineage>
        <taxon>Bacteria</taxon>
        <taxon>Pseudomonadati</taxon>
        <taxon>Spirochaetota</taxon>
        <taxon>Spirochaetia</taxon>
        <taxon>Brachyspirales</taxon>
        <taxon>Brachyspiraceae</taxon>
        <taxon>Brachyspira</taxon>
    </lineage>
</organism>
<sequence length="30" mass="3613">MGKQHRKVVKRKRALRRIKRQKDALNAKAK</sequence>
<gene>
    <name evidence="2" type="ORF">BPP43_07190</name>
</gene>
<name>A0A3B6VLA7_BRAPL</name>
<feature type="compositionally biased region" description="Basic residues" evidence="1">
    <location>
        <begin position="1"/>
        <end position="20"/>
    </location>
</feature>
<dbReference type="AlphaFoldDB" id="A0A3B6VLA7"/>
<dbReference type="EMBL" id="CP002873">
    <property type="protein sequence ID" value="AGA66666.1"/>
    <property type="molecule type" value="Genomic_DNA"/>
</dbReference>
<dbReference type="KEGG" id="bpip:BPP43_07190"/>